<dbReference type="PANTHER" id="PTHR44936:SF10">
    <property type="entry name" value="SENSOR PROTEIN RSTB"/>
    <property type="match status" value="1"/>
</dbReference>
<dbReference type="PANTHER" id="PTHR44936">
    <property type="entry name" value="SENSOR PROTEIN CREC"/>
    <property type="match status" value="1"/>
</dbReference>
<dbReference type="CDD" id="cd00082">
    <property type="entry name" value="HisKA"/>
    <property type="match status" value="1"/>
</dbReference>
<dbReference type="AlphaFoldDB" id="A0A975ALK9"/>
<keyword evidence="6" id="KW-0808">Transferase</keyword>
<keyword evidence="10" id="KW-0472">Membrane</keyword>
<dbReference type="InterPro" id="IPR003594">
    <property type="entry name" value="HATPase_dom"/>
</dbReference>
<dbReference type="GO" id="GO:0005886">
    <property type="term" value="C:plasma membrane"/>
    <property type="evidence" value="ECO:0007669"/>
    <property type="project" value="UniProtKB-SubCell"/>
</dbReference>
<dbReference type="InterPro" id="IPR036890">
    <property type="entry name" value="HATPase_C_sf"/>
</dbReference>
<comment type="subcellular location">
    <subcellularLocation>
        <location evidence="2">Cell membrane</location>
        <topology evidence="2">Multi-pass membrane protein</topology>
    </subcellularLocation>
</comment>
<dbReference type="PROSITE" id="PS50109">
    <property type="entry name" value="HIS_KIN"/>
    <property type="match status" value="1"/>
</dbReference>
<proteinExistence type="predicted"/>
<reference evidence="12 13" key="1">
    <citation type="submission" date="2021-03" db="EMBL/GenBank/DDBJ databases">
        <title>Novel species identification of genus Shewanella.</title>
        <authorList>
            <person name="Liu G."/>
            <person name="Zhang Q."/>
        </authorList>
    </citation>
    <scope>NUCLEOTIDE SEQUENCE [LARGE SCALE GENOMIC DNA]</scope>
    <source>
        <strain evidence="12 13">FJAT-53726</strain>
    </source>
</reference>
<dbReference type="Gene3D" id="3.30.565.10">
    <property type="entry name" value="Histidine kinase-like ATPase, C-terminal domain"/>
    <property type="match status" value="1"/>
</dbReference>
<dbReference type="GO" id="GO:0000155">
    <property type="term" value="F:phosphorelay sensor kinase activity"/>
    <property type="evidence" value="ECO:0007669"/>
    <property type="project" value="InterPro"/>
</dbReference>
<evidence type="ECO:0000256" key="2">
    <source>
        <dbReference type="ARBA" id="ARBA00004651"/>
    </source>
</evidence>
<comment type="catalytic activity">
    <reaction evidence="1">
        <text>ATP + protein L-histidine = ADP + protein N-phospho-L-histidine.</text>
        <dbReference type="EC" id="2.7.13.3"/>
    </reaction>
</comment>
<keyword evidence="13" id="KW-1185">Reference proteome</keyword>
<dbReference type="EC" id="2.7.13.3" evidence="3"/>
<feature type="domain" description="Histidine kinase" evidence="11">
    <location>
        <begin position="279"/>
        <end position="490"/>
    </location>
</feature>
<keyword evidence="7" id="KW-0547">Nucleotide-binding</keyword>
<dbReference type="Pfam" id="PF02518">
    <property type="entry name" value="HATPase_c"/>
    <property type="match status" value="1"/>
</dbReference>
<organism evidence="12 13">
    <name type="scientific">Shewanella cyperi</name>
    <dbReference type="NCBI Taxonomy" id="2814292"/>
    <lineage>
        <taxon>Bacteria</taxon>
        <taxon>Pseudomonadati</taxon>
        <taxon>Pseudomonadota</taxon>
        <taxon>Gammaproteobacteria</taxon>
        <taxon>Alteromonadales</taxon>
        <taxon>Shewanellaceae</taxon>
        <taxon>Shewanella</taxon>
    </lineage>
</organism>
<dbReference type="InterPro" id="IPR005467">
    <property type="entry name" value="His_kinase_dom"/>
</dbReference>
<dbReference type="SMART" id="SM00387">
    <property type="entry name" value="HATPase_c"/>
    <property type="match status" value="1"/>
</dbReference>
<dbReference type="InterPro" id="IPR004358">
    <property type="entry name" value="Sig_transdc_His_kin-like_C"/>
</dbReference>
<name>A0A975ALK9_9GAMM</name>
<evidence type="ECO:0000259" key="11">
    <source>
        <dbReference type="PROSITE" id="PS50109"/>
    </source>
</evidence>
<evidence type="ECO:0000256" key="7">
    <source>
        <dbReference type="ARBA" id="ARBA00022741"/>
    </source>
</evidence>
<sequence length="494" mass="55681">MNKLSYYLMFKFLKLRTQAMGLLAIVLVAILLTSSYALSKKDELYHFYGQILQLNSQSEDLTKSHLILIEVMTDLLMLKQPLDQDGNFDRNLLNGLHQNFLALAEAKNVIAGIMPEHTQDIEQLLKMMAAMVMQPSSELVNSVLAQSRQTNHNLVTALQEQQQLRSELSEKYLQTSEESARVVMMIVLLIALFTSVLCISFFNMLASKINQAVKQIQLLVRNQKPEQLPVSRSDEIGQLFSAVNQVSIELERKDQQLAFGRYTYFNQVRSASLKHLVAGLIHELGNPIAGIKGLLGAYEMSDPEQRTEALALITQQVEKLEAFNTHLVNFASEYGSDSEILDLTEQVKQYIYFLNLDERWYQVDIQMDIVNDIPAVRASREQMSLLLNNICDNALLALQKSFKKNQTLHFKLQYADNKVLLEIADNGIGMSPQLIDVCLEPYITTQEDIAGAGFGLSICRSVMEDIKGSISISSEQGKGCKVTLTFPREDLGNE</sequence>
<feature type="transmembrane region" description="Helical" evidence="10">
    <location>
        <begin position="182"/>
        <end position="206"/>
    </location>
</feature>
<evidence type="ECO:0000256" key="10">
    <source>
        <dbReference type="SAM" id="Phobius"/>
    </source>
</evidence>
<keyword evidence="10" id="KW-1133">Transmembrane helix</keyword>
<dbReference type="Gene3D" id="6.10.340.10">
    <property type="match status" value="1"/>
</dbReference>
<evidence type="ECO:0000256" key="6">
    <source>
        <dbReference type="ARBA" id="ARBA00022679"/>
    </source>
</evidence>
<keyword evidence="5" id="KW-0597">Phosphoprotein</keyword>
<keyword evidence="4" id="KW-1003">Cell membrane</keyword>
<dbReference type="KEGG" id="scyp:JYB88_02290"/>
<accession>A0A975ALK9</accession>
<keyword evidence="9" id="KW-0067">ATP-binding</keyword>
<evidence type="ECO:0000256" key="1">
    <source>
        <dbReference type="ARBA" id="ARBA00000085"/>
    </source>
</evidence>
<evidence type="ECO:0000256" key="5">
    <source>
        <dbReference type="ARBA" id="ARBA00022553"/>
    </source>
</evidence>
<evidence type="ECO:0000256" key="9">
    <source>
        <dbReference type="ARBA" id="ARBA00022840"/>
    </source>
</evidence>
<dbReference type="RefSeq" id="WP_207325347.1">
    <property type="nucleotide sequence ID" value="NZ_CP071504.1"/>
</dbReference>
<dbReference type="InterPro" id="IPR050980">
    <property type="entry name" value="2C_sensor_his_kinase"/>
</dbReference>
<dbReference type="SUPFAM" id="SSF55874">
    <property type="entry name" value="ATPase domain of HSP90 chaperone/DNA topoisomerase II/histidine kinase"/>
    <property type="match status" value="1"/>
</dbReference>
<dbReference type="InterPro" id="IPR003661">
    <property type="entry name" value="HisK_dim/P_dom"/>
</dbReference>
<keyword evidence="10" id="KW-0812">Transmembrane</keyword>
<evidence type="ECO:0000313" key="13">
    <source>
        <dbReference type="Proteomes" id="UP000663281"/>
    </source>
</evidence>
<dbReference type="EMBL" id="CP071504">
    <property type="protein sequence ID" value="QSX30512.1"/>
    <property type="molecule type" value="Genomic_DNA"/>
</dbReference>
<gene>
    <name evidence="12" type="ORF">JYB88_02290</name>
</gene>
<dbReference type="InterPro" id="IPR036097">
    <property type="entry name" value="HisK_dim/P_sf"/>
</dbReference>
<keyword evidence="8 12" id="KW-0418">Kinase</keyword>
<evidence type="ECO:0000256" key="3">
    <source>
        <dbReference type="ARBA" id="ARBA00012438"/>
    </source>
</evidence>
<evidence type="ECO:0000313" key="12">
    <source>
        <dbReference type="EMBL" id="QSX30512.1"/>
    </source>
</evidence>
<dbReference type="Gene3D" id="1.10.287.130">
    <property type="match status" value="1"/>
</dbReference>
<dbReference type="PRINTS" id="PR00344">
    <property type="entry name" value="BCTRLSENSOR"/>
</dbReference>
<evidence type="ECO:0000256" key="8">
    <source>
        <dbReference type="ARBA" id="ARBA00022777"/>
    </source>
</evidence>
<protein>
    <recommendedName>
        <fullName evidence="3">histidine kinase</fullName>
        <ecNumber evidence="3">2.7.13.3</ecNumber>
    </recommendedName>
</protein>
<dbReference type="SUPFAM" id="SSF47384">
    <property type="entry name" value="Homodimeric domain of signal transducing histidine kinase"/>
    <property type="match status" value="1"/>
</dbReference>
<dbReference type="Proteomes" id="UP000663281">
    <property type="component" value="Chromosome"/>
</dbReference>
<dbReference type="GO" id="GO:0005524">
    <property type="term" value="F:ATP binding"/>
    <property type="evidence" value="ECO:0007669"/>
    <property type="project" value="UniProtKB-KW"/>
</dbReference>
<evidence type="ECO:0000256" key="4">
    <source>
        <dbReference type="ARBA" id="ARBA00022475"/>
    </source>
</evidence>